<evidence type="ECO:0000259" key="2">
    <source>
        <dbReference type="Pfam" id="PF00190"/>
    </source>
</evidence>
<dbReference type="InterPro" id="IPR051610">
    <property type="entry name" value="GPI/OXD"/>
</dbReference>
<reference evidence="3 4" key="1">
    <citation type="submission" date="2019-06" db="EMBL/GenBank/DDBJ databases">
        <title>Whole genome sequence for Cellvibrionaceae sp. R142.</title>
        <authorList>
            <person name="Wang G."/>
        </authorList>
    </citation>
    <scope>NUCLEOTIDE SEQUENCE [LARGE SCALE GENOMIC DNA]</scope>
    <source>
        <strain evidence="3 4">R142</strain>
    </source>
</reference>
<dbReference type="PANTHER" id="PTHR35848">
    <property type="entry name" value="OXALATE-BINDING PROTEIN"/>
    <property type="match status" value="1"/>
</dbReference>
<dbReference type="Pfam" id="PF00190">
    <property type="entry name" value="Cupin_1"/>
    <property type="match status" value="1"/>
</dbReference>
<dbReference type="SUPFAM" id="SSF51182">
    <property type="entry name" value="RmlC-like cupins"/>
    <property type="match status" value="1"/>
</dbReference>
<sequence>MATHYTRAELAKRVIRKADYTPCEEAFVDTRLPGREGKLNYCIIGAGVSENENQVVNLSEPHGFNLGGVSLPTGKINSLHSHTTAEVFLVVRGDWRFFWGHNGDDGEAVLSPGDVISIPTGTFRAFESVGSDDNFMISFLGEDDPGHVTWGNDVIEQAAAYGFYLAESGMLIDTTKGDSVPEGTPVLQSLTPEQLRSYNRTSQAEMEARVYNVERFPGRTDAFADCALAGGAKTYHAIIGEGAHEIDTWRAHILNPHSFSLGAIAADPGNGFLPHRAEVPVVLVVGAGSWQVTMGEPDDETSFEIDTEDTLSIPAGITRSIRCRGDQPGLIYLAYGGDQKVSITWSDAVREALDSAATGAPLKADS</sequence>
<accession>A0A545TVF8</accession>
<organism evidence="3 4">
    <name type="scientific">Exilibacterium tricleocarpae</name>
    <dbReference type="NCBI Taxonomy" id="2591008"/>
    <lineage>
        <taxon>Bacteria</taxon>
        <taxon>Pseudomonadati</taxon>
        <taxon>Pseudomonadota</taxon>
        <taxon>Gammaproteobacteria</taxon>
        <taxon>Cellvibrionales</taxon>
        <taxon>Cellvibrionaceae</taxon>
        <taxon>Exilibacterium</taxon>
    </lineage>
</organism>
<name>A0A545TVF8_9GAMM</name>
<keyword evidence="4" id="KW-1185">Reference proteome</keyword>
<keyword evidence="1" id="KW-0479">Metal-binding</keyword>
<dbReference type="RefSeq" id="WP_142903855.1">
    <property type="nucleotide sequence ID" value="NZ_ML660091.1"/>
</dbReference>
<proteinExistence type="predicted"/>
<dbReference type="GO" id="GO:0046872">
    <property type="term" value="F:metal ion binding"/>
    <property type="evidence" value="ECO:0007669"/>
    <property type="project" value="UniProtKB-KW"/>
</dbReference>
<dbReference type="InterPro" id="IPR011051">
    <property type="entry name" value="RmlC_Cupin_sf"/>
</dbReference>
<dbReference type="InterPro" id="IPR014710">
    <property type="entry name" value="RmlC-like_jellyroll"/>
</dbReference>
<dbReference type="PANTHER" id="PTHR35848:SF6">
    <property type="entry name" value="CUPIN TYPE-2 DOMAIN-CONTAINING PROTEIN"/>
    <property type="match status" value="1"/>
</dbReference>
<dbReference type="EMBL" id="VHSG01000008">
    <property type="protein sequence ID" value="TQV81194.1"/>
    <property type="molecule type" value="Genomic_DNA"/>
</dbReference>
<dbReference type="Gene3D" id="2.60.120.10">
    <property type="entry name" value="Jelly Rolls"/>
    <property type="match status" value="2"/>
</dbReference>
<dbReference type="AlphaFoldDB" id="A0A545TVF8"/>
<dbReference type="InterPro" id="IPR006045">
    <property type="entry name" value="Cupin_1"/>
</dbReference>
<dbReference type="OrthoDB" id="6058at2"/>
<protein>
    <submittedName>
        <fullName evidence="3">Cupin domain-containing protein</fullName>
    </submittedName>
</protein>
<feature type="domain" description="Cupin type-1" evidence="2">
    <location>
        <begin position="74"/>
        <end position="150"/>
    </location>
</feature>
<dbReference type="Proteomes" id="UP000319732">
    <property type="component" value="Unassembled WGS sequence"/>
</dbReference>
<evidence type="ECO:0000313" key="3">
    <source>
        <dbReference type="EMBL" id="TQV81194.1"/>
    </source>
</evidence>
<evidence type="ECO:0000313" key="4">
    <source>
        <dbReference type="Proteomes" id="UP000319732"/>
    </source>
</evidence>
<gene>
    <name evidence="3" type="ORF">FKG94_08800</name>
</gene>
<evidence type="ECO:0000256" key="1">
    <source>
        <dbReference type="ARBA" id="ARBA00022723"/>
    </source>
</evidence>
<comment type="caution">
    <text evidence="3">The sequence shown here is derived from an EMBL/GenBank/DDBJ whole genome shotgun (WGS) entry which is preliminary data.</text>
</comment>